<sequence length="179" mass="19649">MEEELSLENLMPNPSLSLDLIHLLIDNFSVPVACFSHPPSALQLLRQQGFVDLAITGMVTFLTLASVVIFMEDAVYLSKKTHCFVKMKTLIWSNSAPTLLRRLLLPDDASHGGRLWRAGSLAGGLEGHPHADPDRPLLLLLPLLSPHHHDQVSGKQERCVMTQGGLQNKPSHKKAGEAP</sequence>
<accession>A0A8C5RZS6</accession>
<feature type="transmembrane region" description="Helical" evidence="1">
    <location>
        <begin position="50"/>
        <end position="71"/>
    </location>
</feature>
<proteinExistence type="predicted"/>
<dbReference type="Ensembl" id="ENSLLTT00000011478.1">
    <property type="protein sequence ID" value="ENSLLTP00000011048.1"/>
    <property type="gene ID" value="ENSLLTG00000008496.1"/>
</dbReference>
<keyword evidence="1" id="KW-0812">Transmembrane</keyword>
<dbReference type="AlphaFoldDB" id="A0A8C5RZS6"/>
<keyword evidence="1" id="KW-1133">Transmembrane helix</keyword>
<evidence type="ECO:0000313" key="3">
    <source>
        <dbReference type="Proteomes" id="UP000694406"/>
    </source>
</evidence>
<name>A0A8C5RZS6_LATLA</name>
<protein>
    <submittedName>
        <fullName evidence="2">Uncharacterized protein</fullName>
    </submittedName>
</protein>
<keyword evidence="1" id="KW-0472">Membrane</keyword>
<reference evidence="2" key="1">
    <citation type="submission" date="2025-08" db="UniProtKB">
        <authorList>
            <consortium name="Ensembl"/>
        </authorList>
    </citation>
    <scope>IDENTIFICATION</scope>
</reference>
<keyword evidence="3" id="KW-1185">Reference proteome</keyword>
<dbReference type="GeneTree" id="ENSGT00940000160780"/>
<reference evidence="2" key="2">
    <citation type="submission" date="2025-09" db="UniProtKB">
        <authorList>
            <consortium name="Ensembl"/>
        </authorList>
    </citation>
    <scope>IDENTIFICATION</scope>
</reference>
<evidence type="ECO:0000313" key="2">
    <source>
        <dbReference type="Ensembl" id="ENSLLTP00000011048.1"/>
    </source>
</evidence>
<evidence type="ECO:0000256" key="1">
    <source>
        <dbReference type="SAM" id="Phobius"/>
    </source>
</evidence>
<organism evidence="2 3">
    <name type="scientific">Laticauda laticaudata</name>
    <name type="common">Blue-ringed sea krait</name>
    <name type="synonym">Blue-lipped sea krait</name>
    <dbReference type="NCBI Taxonomy" id="8630"/>
    <lineage>
        <taxon>Eukaryota</taxon>
        <taxon>Metazoa</taxon>
        <taxon>Chordata</taxon>
        <taxon>Craniata</taxon>
        <taxon>Vertebrata</taxon>
        <taxon>Euteleostomi</taxon>
        <taxon>Lepidosauria</taxon>
        <taxon>Squamata</taxon>
        <taxon>Bifurcata</taxon>
        <taxon>Unidentata</taxon>
        <taxon>Episquamata</taxon>
        <taxon>Toxicofera</taxon>
        <taxon>Serpentes</taxon>
        <taxon>Colubroidea</taxon>
        <taxon>Elapidae</taxon>
        <taxon>Laticaudinae</taxon>
        <taxon>Laticauda</taxon>
    </lineage>
</organism>
<dbReference type="Proteomes" id="UP000694406">
    <property type="component" value="Unplaced"/>
</dbReference>